<dbReference type="GO" id="GO:0050660">
    <property type="term" value="F:flavin adenine dinucleotide binding"/>
    <property type="evidence" value="ECO:0007669"/>
    <property type="project" value="TreeGrafter"/>
</dbReference>
<dbReference type="PIRSF" id="PIRSF000171">
    <property type="entry name" value="SDHA_APRA_LASPO"/>
    <property type="match status" value="1"/>
</dbReference>
<dbReference type="eggNOG" id="COG1053">
    <property type="taxonomic scope" value="Bacteria"/>
</dbReference>
<dbReference type="InterPro" id="IPR027477">
    <property type="entry name" value="Succ_DH/fumarate_Rdtase_cat_sf"/>
</dbReference>
<dbReference type="Gene3D" id="1.20.58.100">
    <property type="entry name" value="Fumarate reductase/succinate dehydrogenase flavoprotein-like, C-terminal domain"/>
    <property type="match status" value="1"/>
</dbReference>
<dbReference type="SUPFAM" id="SSF46977">
    <property type="entry name" value="Succinate dehydrogenase/fumarate reductase flavoprotein C-terminal domain"/>
    <property type="match status" value="1"/>
</dbReference>
<dbReference type="Gene3D" id="3.50.50.60">
    <property type="entry name" value="FAD/NAD(P)-binding domain"/>
    <property type="match status" value="1"/>
</dbReference>
<dbReference type="Gene3D" id="3.90.700.10">
    <property type="entry name" value="Succinate dehydrogenase/fumarate reductase flavoprotein, catalytic domain"/>
    <property type="match status" value="1"/>
</dbReference>
<dbReference type="InterPro" id="IPR030664">
    <property type="entry name" value="SdhA/FrdA/AprA"/>
</dbReference>
<sequence length="562" mass="62031">MKLKSRVVSTDVLIIGGGAAGCFSAISLAEKSSLKIIVADKANIRRSGCLAAGVNALNAFIGEGESADTFLEYVKNDSENVVRDDLVYTIAKRLNGVTDKIVGYGLPVLRDENGNYVMRGKRSVKINGENIKPLLADKVGEFKNIEVMNRVNIIDFIVRDGEVAGAYGISLETGEVVFIQSRVTICATGGASGIYKPNNPGHSRHKMWYSPFNTGAGYAMGIRAGAEMTTFEMRFIALRCKDTIAPTGTIAQGLNVKQINSDGKYYVKDYGKATTPMRLYATAMENMKGRSCFLETKGISGEQETDLFKAYLNMAPSQVLKWFETGMFPSKSNVEICATEPYIVGGHTASGYWVDTSRKTTLGRLYAIGDVAGGSPKKYVTGCFAEGEIAAESILSEIEFLDHLGMEEGFSGAVLDKLNNIQVSPVSNIDSIKKTEENMQSVMDKFAGGISQNYIYTAEKLEVAEKSIDDILLENEKLKALDMYEMMQIFENRDRLYVAKVLINHLKARKETRWKGYQENGDYPHKDDVNWTKHVNSLLEEGRVKIVFRGIVGKDEAYEHKN</sequence>
<keyword evidence="6" id="KW-1185">Reference proteome</keyword>
<dbReference type="AlphaFoldDB" id="A0A069RM03"/>
<evidence type="ECO:0000313" key="5">
    <source>
        <dbReference type="EMBL" id="KDR95227.1"/>
    </source>
</evidence>
<dbReference type="Pfam" id="PF00890">
    <property type="entry name" value="FAD_binding_2"/>
    <property type="match status" value="1"/>
</dbReference>
<dbReference type="InterPro" id="IPR015939">
    <property type="entry name" value="Fum_Rdtase/Succ_DH_flav-like_C"/>
</dbReference>
<dbReference type="PANTHER" id="PTHR11632:SF73">
    <property type="entry name" value="BLR3196 PROTEIN"/>
    <property type="match status" value="1"/>
</dbReference>
<dbReference type="EMBL" id="JJMM01000011">
    <property type="protein sequence ID" value="KDR95227.1"/>
    <property type="molecule type" value="Genomic_DNA"/>
</dbReference>
<dbReference type="RefSeq" id="WP_038265345.1">
    <property type="nucleotide sequence ID" value="NZ_FSRH01000002.1"/>
</dbReference>
<evidence type="ECO:0000259" key="4">
    <source>
        <dbReference type="Pfam" id="PF02910"/>
    </source>
</evidence>
<dbReference type="PRINTS" id="PR00411">
    <property type="entry name" value="PNDRDTASEI"/>
</dbReference>
<name>A0A069RM03_PEPLI</name>
<dbReference type="NCBIfam" id="NF005331">
    <property type="entry name" value="PRK06854.1-2"/>
    <property type="match status" value="1"/>
</dbReference>
<feature type="domain" description="FAD-dependent oxidoreductase 2 FAD-binding" evidence="3">
    <location>
        <begin position="11"/>
        <end position="375"/>
    </location>
</feature>
<dbReference type="InterPro" id="IPR037099">
    <property type="entry name" value="Fum_R/Succ_DH_flav-like_C_sf"/>
</dbReference>
<dbReference type="SUPFAM" id="SSF56425">
    <property type="entry name" value="Succinate dehydrogenase/fumarate reductase flavoprotein, catalytic domain"/>
    <property type="match status" value="1"/>
</dbReference>
<evidence type="ECO:0000256" key="1">
    <source>
        <dbReference type="ARBA" id="ARBA00022630"/>
    </source>
</evidence>
<dbReference type="PANTHER" id="PTHR11632">
    <property type="entry name" value="SUCCINATE DEHYDROGENASE 2 FLAVOPROTEIN SUBUNIT"/>
    <property type="match status" value="1"/>
</dbReference>
<evidence type="ECO:0000313" key="6">
    <source>
        <dbReference type="Proteomes" id="UP000027946"/>
    </source>
</evidence>
<dbReference type="PRINTS" id="PR00368">
    <property type="entry name" value="FADPNR"/>
</dbReference>
<accession>A0A069RM03</accession>
<dbReference type="Pfam" id="PF02910">
    <property type="entry name" value="Succ_DH_flav_C"/>
    <property type="match status" value="1"/>
</dbReference>
<reference evidence="5 6" key="1">
    <citation type="submission" date="2014-03" db="EMBL/GenBank/DDBJ databases">
        <title>Genome sequence of Clostridium litorale W6, DSM 5388.</title>
        <authorList>
            <person name="Poehlein A."/>
            <person name="Jagirdar A."/>
            <person name="Khonsari B."/>
            <person name="Chibani C.M."/>
            <person name="Gutierrez Gutierrez D.A."/>
            <person name="Davydova E."/>
            <person name="Alghaithi H.S."/>
            <person name="Nair K.P."/>
            <person name="Dhamotharan K."/>
            <person name="Chandran L."/>
            <person name="G W."/>
            <person name="Daniel R."/>
        </authorList>
    </citation>
    <scope>NUCLEOTIDE SEQUENCE [LARGE SCALE GENOMIC DNA]</scope>
    <source>
        <strain evidence="5 6">W6</strain>
    </source>
</reference>
<keyword evidence="2" id="KW-0560">Oxidoreductase</keyword>
<keyword evidence="1" id="KW-0285">Flavoprotein</keyword>
<dbReference type="PROSITE" id="PS51257">
    <property type="entry name" value="PROKAR_LIPOPROTEIN"/>
    <property type="match status" value="1"/>
</dbReference>
<dbReference type="GO" id="GO:0009061">
    <property type="term" value="P:anaerobic respiration"/>
    <property type="evidence" value="ECO:0007669"/>
    <property type="project" value="TreeGrafter"/>
</dbReference>
<dbReference type="Proteomes" id="UP000027946">
    <property type="component" value="Unassembled WGS sequence"/>
</dbReference>
<dbReference type="OrthoDB" id="9806724at2"/>
<comment type="caution">
    <text evidence="5">The sequence shown here is derived from an EMBL/GenBank/DDBJ whole genome shotgun (WGS) entry which is preliminary data.</text>
</comment>
<dbReference type="InterPro" id="IPR003953">
    <property type="entry name" value="FAD-dep_OxRdtase_2_FAD-bd"/>
</dbReference>
<gene>
    <name evidence="5" type="ORF">CLIT_11c02560</name>
</gene>
<dbReference type="GO" id="GO:0000104">
    <property type="term" value="F:succinate dehydrogenase activity"/>
    <property type="evidence" value="ECO:0007669"/>
    <property type="project" value="TreeGrafter"/>
</dbReference>
<dbReference type="SUPFAM" id="SSF51905">
    <property type="entry name" value="FAD/NAD(P)-binding domain"/>
    <property type="match status" value="1"/>
</dbReference>
<protein>
    <submittedName>
        <fullName evidence="5">Adenylylsulfate reductase subunit alpha</fullName>
    </submittedName>
</protein>
<evidence type="ECO:0000259" key="3">
    <source>
        <dbReference type="Pfam" id="PF00890"/>
    </source>
</evidence>
<dbReference type="GO" id="GO:0005886">
    <property type="term" value="C:plasma membrane"/>
    <property type="evidence" value="ECO:0007669"/>
    <property type="project" value="TreeGrafter"/>
</dbReference>
<feature type="domain" description="Fumarate reductase/succinate dehydrogenase flavoprotein-like C-terminal" evidence="4">
    <location>
        <begin position="459"/>
        <end position="546"/>
    </location>
</feature>
<dbReference type="STRING" id="1121324.CLIT_11c02560"/>
<proteinExistence type="predicted"/>
<dbReference type="GO" id="GO:0033765">
    <property type="term" value="F:steroid dehydrogenase activity, acting on the CH-CH group of donors"/>
    <property type="evidence" value="ECO:0007669"/>
    <property type="project" value="UniProtKB-ARBA"/>
</dbReference>
<organism evidence="5 6">
    <name type="scientific">Peptoclostridium litorale DSM 5388</name>
    <dbReference type="NCBI Taxonomy" id="1121324"/>
    <lineage>
        <taxon>Bacteria</taxon>
        <taxon>Bacillati</taxon>
        <taxon>Bacillota</taxon>
        <taxon>Clostridia</taxon>
        <taxon>Peptostreptococcales</taxon>
        <taxon>Peptoclostridiaceae</taxon>
        <taxon>Peptoclostridium</taxon>
    </lineage>
</organism>
<evidence type="ECO:0000256" key="2">
    <source>
        <dbReference type="ARBA" id="ARBA00023002"/>
    </source>
</evidence>
<dbReference type="GO" id="GO:0009055">
    <property type="term" value="F:electron transfer activity"/>
    <property type="evidence" value="ECO:0007669"/>
    <property type="project" value="TreeGrafter"/>
</dbReference>
<dbReference type="InterPro" id="IPR036188">
    <property type="entry name" value="FAD/NAD-bd_sf"/>
</dbReference>